<dbReference type="EMBL" id="SRSC01000004">
    <property type="protein sequence ID" value="TGU70643.1"/>
    <property type="molecule type" value="Genomic_DNA"/>
</dbReference>
<evidence type="ECO:0000313" key="2">
    <source>
        <dbReference type="Proteomes" id="UP000306416"/>
    </source>
</evidence>
<comment type="caution">
    <text evidence="1">The sequence shown here is derived from an EMBL/GenBank/DDBJ whole genome shotgun (WGS) entry which is preliminary data.</text>
</comment>
<organism evidence="1 2">
    <name type="scientific">Geomonas terrae</name>
    <dbReference type="NCBI Taxonomy" id="2562681"/>
    <lineage>
        <taxon>Bacteria</taxon>
        <taxon>Pseudomonadati</taxon>
        <taxon>Thermodesulfobacteriota</taxon>
        <taxon>Desulfuromonadia</taxon>
        <taxon>Geobacterales</taxon>
        <taxon>Geobacteraceae</taxon>
        <taxon>Geomonas</taxon>
    </lineage>
</organism>
<name>A0A4S1CBX7_9BACT</name>
<protein>
    <submittedName>
        <fullName evidence="1">Roadblock/LC7 domain-containing protein</fullName>
    </submittedName>
</protein>
<dbReference type="RefSeq" id="WP_135871856.1">
    <property type="nucleotide sequence ID" value="NZ_SRSC01000004.1"/>
</dbReference>
<proteinExistence type="predicted"/>
<reference evidence="1 2" key="1">
    <citation type="submission" date="2019-04" db="EMBL/GenBank/DDBJ databases">
        <title>Geobacter oryzae sp. nov., ferric-reducing bacteria isolated from paddy soil.</title>
        <authorList>
            <person name="Xu Z."/>
            <person name="Masuda Y."/>
            <person name="Itoh H."/>
            <person name="Senoo K."/>
        </authorList>
    </citation>
    <scope>NUCLEOTIDE SEQUENCE [LARGE SCALE GENOMIC DNA]</scope>
    <source>
        <strain evidence="1 2">Red111</strain>
    </source>
</reference>
<gene>
    <name evidence="1" type="ORF">E4633_16705</name>
</gene>
<dbReference type="SUPFAM" id="SSF103196">
    <property type="entry name" value="Roadblock/LC7 domain"/>
    <property type="match status" value="1"/>
</dbReference>
<dbReference type="Gene3D" id="3.30.450.30">
    <property type="entry name" value="Dynein light chain 2a, cytoplasmic"/>
    <property type="match status" value="1"/>
</dbReference>
<evidence type="ECO:0000313" key="1">
    <source>
        <dbReference type="EMBL" id="TGU70643.1"/>
    </source>
</evidence>
<sequence>MGFKAILREIVEESGGGLGGVIMGYDGIAIEEYLREESGVDVQTMTIEYASVLKEIKRTVGVLKTGDLEEVSIISERCCVIVRGISDEFFVSLVLPADGNFGKARYLLKRAAPGLREELK</sequence>
<keyword evidence="2" id="KW-1185">Reference proteome</keyword>
<accession>A0A4S1CBX7</accession>
<dbReference type="AlphaFoldDB" id="A0A4S1CBX7"/>
<dbReference type="Proteomes" id="UP000306416">
    <property type="component" value="Unassembled WGS sequence"/>
</dbReference>